<evidence type="ECO:0000259" key="2">
    <source>
        <dbReference type="PROSITE" id="PS50076"/>
    </source>
</evidence>
<gene>
    <name evidence="3" type="ORF">K505DRAFT_413866</name>
</gene>
<sequence length="441" mass="48042">MPRSLLPLSLPPSPSPFASFLTHHAAPPFTAERLPHSKEAFEISRTRTFTTHACEVLFSVACADATRTDRVKLHFTHSCGYFFPSVASLDFFSSPLLYQPVRILLPSSSPSRDSFGPSGGPFGSMLPSRALIVALILLPPSLTNVPEDILARSAFPQRPKPKGRKKRSRNSPSRDFNIFEDGDSQQSPNPGVKKKKKNKAGRTPLGEKSGNASRSPTYLDASEASEFNTNLDDVENFDYRQRSSPRPSETPHPSPQPTGTPRPSPQPSGIPRPSPQPAGTPRPSPPPTGTSRPSPPPTGTPRPSPQSTGTPRPSPQSTGTPRPSQRPSGIPHPSTSGARPQRPRPRVSRNTAAATTPTPRLAPVCMVLYNLLELQDYKASDHEIKAAYRRMAIKFHPDKASQEYKELANESMARINAAKEVLLDSALRASYDRTGKLPWAE</sequence>
<dbReference type="CDD" id="cd06257">
    <property type="entry name" value="DnaJ"/>
    <property type="match status" value="1"/>
</dbReference>
<dbReference type="OrthoDB" id="10250354at2759"/>
<protein>
    <submittedName>
        <fullName evidence="3">DnaJ-domain-containing protein</fullName>
    </submittedName>
</protein>
<dbReference type="AlphaFoldDB" id="A0A6A6XRJ0"/>
<dbReference type="PANTHER" id="PTHR24074">
    <property type="entry name" value="CO-CHAPERONE PROTEIN DJLA"/>
    <property type="match status" value="1"/>
</dbReference>
<organism evidence="3 4">
    <name type="scientific">Melanomma pulvis-pyrius CBS 109.77</name>
    <dbReference type="NCBI Taxonomy" id="1314802"/>
    <lineage>
        <taxon>Eukaryota</taxon>
        <taxon>Fungi</taxon>
        <taxon>Dikarya</taxon>
        <taxon>Ascomycota</taxon>
        <taxon>Pezizomycotina</taxon>
        <taxon>Dothideomycetes</taxon>
        <taxon>Pleosporomycetidae</taxon>
        <taxon>Pleosporales</taxon>
        <taxon>Melanommataceae</taxon>
        <taxon>Melanomma</taxon>
    </lineage>
</organism>
<keyword evidence="4" id="KW-1185">Reference proteome</keyword>
<dbReference type="InterPro" id="IPR036869">
    <property type="entry name" value="J_dom_sf"/>
</dbReference>
<feature type="compositionally biased region" description="Pro residues" evidence="1">
    <location>
        <begin position="248"/>
        <end position="304"/>
    </location>
</feature>
<evidence type="ECO:0000313" key="4">
    <source>
        <dbReference type="Proteomes" id="UP000799757"/>
    </source>
</evidence>
<dbReference type="InterPro" id="IPR001623">
    <property type="entry name" value="DnaJ_domain"/>
</dbReference>
<dbReference type="Proteomes" id="UP000799757">
    <property type="component" value="Unassembled WGS sequence"/>
</dbReference>
<dbReference type="PRINTS" id="PR00625">
    <property type="entry name" value="JDOMAIN"/>
</dbReference>
<dbReference type="InterPro" id="IPR050817">
    <property type="entry name" value="DjlA_DnaK_co-chaperone"/>
</dbReference>
<evidence type="ECO:0000313" key="3">
    <source>
        <dbReference type="EMBL" id="KAF2799186.1"/>
    </source>
</evidence>
<evidence type="ECO:0000256" key="1">
    <source>
        <dbReference type="SAM" id="MobiDB-lite"/>
    </source>
</evidence>
<dbReference type="PROSITE" id="PS50076">
    <property type="entry name" value="DNAJ_2"/>
    <property type="match status" value="1"/>
</dbReference>
<dbReference type="Pfam" id="PF00226">
    <property type="entry name" value="DnaJ"/>
    <property type="match status" value="1"/>
</dbReference>
<reference evidence="3" key="1">
    <citation type="journal article" date="2020" name="Stud. Mycol.">
        <title>101 Dothideomycetes genomes: a test case for predicting lifestyles and emergence of pathogens.</title>
        <authorList>
            <person name="Haridas S."/>
            <person name="Albert R."/>
            <person name="Binder M."/>
            <person name="Bloem J."/>
            <person name="Labutti K."/>
            <person name="Salamov A."/>
            <person name="Andreopoulos B."/>
            <person name="Baker S."/>
            <person name="Barry K."/>
            <person name="Bills G."/>
            <person name="Bluhm B."/>
            <person name="Cannon C."/>
            <person name="Castanera R."/>
            <person name="Culley D."/>
            <person name="Daum C."/>
            <person name="Ezra D."/>
            <person name="Gonzalez J."/>
            <person name="Henrissat B."/>
            <person name="Kuo A."/>
            <person name="Liang C."/>
            <person name="Lipzen A."/>
            <person name="Lutzoni F."/>
            <person name="Magnuson J."/>
            <person name="Mondo S."/>
            <person name="Nolan M."/>
            <person name="Ohm R."/>
            <person name="Pangilinan J."/>
            <person name="Park H.-J."/>
            <person name="Ramirez L."/>
            <person name="Alfaro M."/>
            <person name="Sun H."/>
            <person name="Tritt A."/>
            <person name="Yoshinaga Y."/>
            <person name="Zwiers L.-H."/>
            <person name="Turgeon B."/>
            <person name="Goodwin S."/>
            <person name="Spatafora J."/>
            <person name="Crous P."/>
            <person name="Grigoriev I."/>
        </authorList>
    </citation>
    <scope>NUCLEOTIDE SEQUENCE</scope>
    <source>
        <strain evidence="3">CBS 109.77</strain>
    </source>
</reference>
<dbReference type="Gene3D" id="1.10.287.110">
    <property type="entry name" value="DnaJ domain"/>
    <property type="match status" value="1"/>
</dbReference>
<feature type="compositionally biased region" description="Low complexity" evidence="1">
    <location>
        <begin position="305"/>
        <end position="325"/>
    </location>
</feature>
<dbReference type="SMART" id="SM00271">
    <property type="entry name" value="DnaJ"/>
    <property type="match status" value="1"/>
</dbReference>
<proteinExistence type="predicted"/>
<feature type="compositionally biased region" description="Basic residues" evidence="1">
    <location>
        <begin position="159"/>
        <end position="169"/>
    </location>
</feature>
<dbReference type="EMBL" id="MU001769">
    <property type="protein sequence ID" value="KAF2799186.1"/>
    <property type="molecule type" value="Genomic_DNA"/>
</dbReference>
<accession>A0A6A6XRJ0</accession>
<feature type="domain" description="J" evidence="2">
    <location>
        <begin position="367"/>
        <end position="435"/>
    </location>
</feature>
<dbReference type="SUPFAM" id="SSF46565">
    <property type="entry name" value="Chaperone J-domain"/>
    <property type="match status" value="1"/>
</dbReference>
<feature type="region of interest" description="Disordered" evidence="1">
    <location>
        <begin position="153"/>
        <end position="356"/>
    </location>
</feature>
<name>A0A6A6XRJ0_9PLEO</name>